<dbReference type="PROSITE" id="PS00070">
    <property type="entry name" value="ALDEHYDE_DEHYDR_CYS"/>
    <property type="match status" value="1"/>
</dbReference>
<dbReference type="FunFam" id="3.40.309.10:FF:000012">
    <property type="entry name" value="Betaine aldehyde dehydrogenase"/>
    <property type="match status" value="1"/>
</dbReference>
<evidence type="ECO:0000256" key="1">
    <source>
        <dbReference type="ARBA" id="ARBA00009986"/>
    </source>
</evidence>
<reference evidence="6" key="1">
    <citation type="submission" date="2023-03" db="EMBL/GenBank/DDBJ databases">
        <title>Amycolatopsis taiwanensis NBRC 103393.</title>
        <authorList>
            <person name="Ichikawa N."/>
            <person name="Sato H."/>
            <person name="Tonouchi N."/>
        </authorList>
    </citation>
    <scope>NUCLEOTIDE SEQUENCE</scope>
    <source>
        <strain evidence="6">NBRC 103393</strain>
    </source>
</reference>
<dbReference type="InterPro" id="IPR016161">
    <property type="entry name" value="Ald_DH/histidinol_DH"/>
</dbReference>
<dbReference type="Gene3D" id="3.40.605.10">
    <property type="entry name" value="Aldehyde Dehydrogenase, Chain A, domain 1"/>
    <property type="match status" value="1"/>
</dbReference>
<dbReference type="InterPro" id="IPR016160">
    <property type="entry name" value="Ald_DH_CS_CYS"/>
</dbReference>
<dbReference type="InterPro" id="IPR016162">
    <property type="entry name" value="Ald_DH_N"/>
</dbReference>
<dbReference type="InterPro" id="IPR016163">
    <property type="entry name" value="Ald_DH_C"/>
</dbReference>
<protein>
    <submittedName>
        <fullName evidence="6">Aldehyde dehydrogenase</fullName>
    </submittedName>
</protein>
<dbReference type="AlphaFoldDB" id="A0A9W6QWG6"/>
<keyword evidence="7" id="KW-1185">Reference proteome</keyword>
<dbReference type="Proteomes" id="UP001165136">
    <property type="component" value="Unassembled WGS sequence"/>
</dbReference>
<dbReference type="InterPro" id="IPR029510">
    <property type="entry name" value="Ald_DH_CS_GLU"/>
</dbReference>
<name>A0A9W6QWG6_9PSEU</name>
<accession>A0A9W6QWG6</accession>
<evidence type="ECO:0000313" key="7">
    <source>
        <dbReference type="Proteomes" id="UP001165136"/>
    </source>
</evidence>
<organism evidence="6 7">
    <name type="scientific">Amycolatopsis taiwanensis</name>
    <dbReference type="NCBI Taxonomy" id="342230"/>
    <lineage>
        <taxon>Bacteria</taxon>
        <taxon>Bacillati</taxon>
        <taxon>Actinomycetota</taxon>
        <taxon>Actinomycetes</taxon>
        <taxon>Pseudonocardiales</taxon>
        <taxon>Pseudonocardiaceae</taxon>
        <taxon>Amycolatopsis</taxon>
    </lineage>
</organism>
<evidence type="ECO:0000256" key="3">
    <source>
        <dbReference type="PROSITE-ProRule" id="PRU10007"/>
    </source>
</evidence>
<gene>
    <name evidence="6" type="ORF">Atai01_05350</name>
</gene>
<dbReference type="RefSeq" id="WP_285485734.1">
    <property type="nucleotide sequence ID" value="NZ_BSTI01000001.1"/>
</dbReference>
<evidence type="ECO:0000259" key="5">
    <source>
        <dbReference type="Pfam" id="PF00171"/>
    </source>
</evidence>
<dbReference type="SUPFAM" id="SSF53720">
    <property type="entry name" value="ALDH-like"/>
    <property type="match status" value="1"/>
</dbReference>
<dbReference type="PANTHER" id="PTHR11699">
    <property type="entry name" value="ALDEHYDE DEHYDROGENASE-RELATED"/>
    <property type="match status" value="1"/>
</dbReference>
<evidence type="ECO:0000313" key="6">
    <source>
        <dbReference type="EMBL" id="GLY63916.1"/>
    </source>
</evidence>
<dbReference type="EMBL" id="BSTI01000001">
    <property type="protein sequence ID" value="GLY63916.1"/>
    <property type="molecule type" value="Genomic_DNA"/>
</dbReference>
<comment type="caution">
    <text evidence="6">The sequence shown here is derived from an EMBL/GenBank/DDBJ whole genome shotgun (WGS) entry which is preliminary data.</text>
</comment>
<feature type="active site" evidence="3">
    <location>
        <position position="257"/>
    </location>
</feature>
<dbReference type="GO" id="GO:0016620">
    <property type="term" value="F:oxidoreductase activity, acting on the aldehyde or oxo group of donors, NAD or NADP as acceptor"/>
    <property type="evidence" value="ECO:0007669"/>
    <property type="project" value="InterPro"/>
</dbReference>
<dbReference type="Gene3D" id="3.40.309.10">
    <property type="entry name" value="Aldehyde Dehydrogenase, Chain A, domain 2"/>
    <property type="match status" value="1"/>
</dbReference>
<proteinExistence type="inferred from homology"/>
<dbReference type="FunFam" id="3.40.605.10:FF:000001">
    <property type="entry name" value="Aldehyde dehydrogenase 1"/>
    <property type="match status" value="1"/>
</dbReference>
<dbReference type="Pfam" id="PF00171">
    <property type="entry name" value="Aldedh"/>
    <property type="match status" value="1"/>
</dbReference>
<sequence length="483" mass="49755">MVDVPTLHTDLFLAGAWTGGGAGTFTTLNPATGEPLAEIASASEADVDTAVKAAGAALRGAWAAVPPSQKGLLLSKLADLVERDADILATLESLDMGVPVGLAGTLFVPNLVGSLRYYAGWADKVNGEVVTNDGYFGAPTHAYTRREPIGVIAAIVPWNAPLMILGWKLAPALATGNTVIVKPAEDASLSILHLATLIEEAGFPAGTVQVLPGLGPVTGEALALHPGVRKVSFTGSTEVGRRILRNSAVNFKRTTLELGGKSPQIIFDDADLTSAIRGAAMGIFFNQGEVCAAGTRIFAHRKVYDAVLGGLKGAAEAQVVGDPFDAATTMGPLVNAKQREKVLGYVEQGRAQGATLVTGGSAPDGSGFFVTPTVFARTNDLTIAREEIFGPVGTVIPFDQDAEAIALANDNDYGLAATVWTTDLGRAHTVSAALEAGAVGVNGWSPLAPQLPWGGLKASGVGRELGYEGILANTEAKTVTIVL</sequence>
<feature type="domain" description="Aldehyde dehydrogenase" evidence="5">
    <location>
        <begin position="17"/>
        <end position="479"/>
    </location>
</feature>
<keyword evidence="2 4" id="KW-0560">Oxidoreductase</keyword>
<dbReference type="InterPro" id="IPR015590">
    <property type="entry name" value="Aldehyde_DH_dom"/>
</dbReference>
<comment type="similarity">
    <text evidence="1 4">Belongs to the aldehyde dehydrogenase family.</text>
</comment>
<evidence type="ECO:0000256" key="4">
    <source>
        <dbReference type="RuleBase" id="RU003345"/>
    </source>
</evidence>
<evidence type="ECO:0000256" key="2">
    <source>
        <dbReference type="ARBA" id="ARBA00023002"/>
    </source>
</evidence>
<dbReference type="PROSITE" id="PS00687">
    <property type="entry name" value="ALDEHYDE_DEHYDR_GLU"/>
    <property type="match status" value="1"/>
</dbReference>